<protein>
    <recommendedName>
        <fullName evidence="3">F-box domain-containing protein</fullName>
    </recommendedName>
</protein>
<name>A0A9P6ASY9_9AGAM</name>
<dbReference type="Proteomes" id="UP000886523">
    <property type="component" value="Unassembled WGS sequence"/>
</dbReference>
<comment type="caution">
    <text evidence="1">The sequence shown here is derived from an EMBL/GenBank/DDBJ whole genome shotgun (WGS) entry which is preliminary data.</text>
</comment>
<keyword evidence="2" id="KW-1185">Reference proteome</keyword>
<organism evidence="1 2">
    <name type="scientific">Hydnum rufescens UP504</name>
    <dbReference type="NCBI Taxonomy" id="1448309"/>
    <lineage>
        <taxon>Eukaryota</taxon>
        <taxon>Fungi</taxon>
        <taxon>Dikarya</taxon>
        <taxon>Basidiomycota</taxon>
        <taxon>Agaricomycotina</taxon>
        <taxon>Agaricomycetes</taxon>
        <taxon>Cantharellales</taxon>
        <taxon>Hydnaceae</taxon>
        <taxon>Hydnum</taxon>
    </lineage>
</organism>
<evidence type="ECO:0000313" key="1">
    <source>
        <dbReference type="EMBL" id="KAF9511377.1"/>
    </source>
</evidence>
<dbReference type="EMBL" id="MU129001">
    <property type="protein sequence ID" value="KAF9511377.1"/>
    <property type="molecule type" value="Genomic_DNA"/>
</dbReference>
<reference evidence="1" key="1">
    <citation type="journal article" date="2020" name="Nat. Commun.">
        <title>Large-scale genome sequencing of mycorrhizal fungi provides insights into the early evolution of symbiotic traits.</title>
        <authorList>
            <person name="Miyauchi S."/>
            <person name="Kiss E."/>
            <person name="Kuo A."/>
            <person name="Drula E."/>
            <person name="Kohler A."/>
            <person name="Sanchez-Garcia M."/>
            <person name="Morin E."/>
            <person name="Andreopoulos B."/>
            <person name="Barry K.W."/>
            <person name="Bonito G."/>
            <person name="Buee M."/>
            <person name="Carver A."/>
            <person name="Chen C."/>
            <person name="Cichocki N."/>
            <person name="Clum A."/>
            <person name="Culley D."/>
            <person name="Crous P.W."/>
            <person name="Fauchery L."/>
            <person name="Girlanda M."/>
            <person name="Hayes R.D."/>
            <person name="Keri Z."/>
            <person name="LaButti K."/>
            <person name="Lipzen A."/>
            <person name="Lombard V."/>
            <person name="Magnuson J."/>
            <person name="Maillard F."/>
            <person name="Murat C."/>
            <person name="Nolan M."/>
            <person name="Ohm R.A."/>
            <person name="Pangilinan J."/>
            <person name="Pereira M.F."/>
            <person name="Perotto S."/>
            <person name="Peter M."/>
            <person name="Pfister S."/>
            <person name="Riley R."/>
            <person name="Sitrit Y."/>
            <person name="Stielow J.B."/>
            <person name="Szollosi G."/>
            <person name="Zifcakova L."/>
            <person name="Stursova M."/>
            <person name="Spatafora J.W."/>
            <person name="Tedersoo L."/>
            <person name="Vaario L.M."/>
            <person name="Yamada A."/>
            <person name="Yan M."/>
            <person name="Wang P."/>
            <person name="Xu J."/>
            <person name="Bruns T."/>
            <person name="Baldrian P."/>
            <person name="Vilgalys R."/>
            <person name="Dunand C."/>
            <person name="Henrissat B."/>
            <person name="Grigoriev I.V."/>
            <person name="Hibbett D."/>
            <person name="Nagy L.G."/>
            <person name="Martin F.M."/>
        </authorList>
    </citation>
    <scope>NUCLEOTIDE SEQUENCE</scope>
    <source>
        <strain evidence="1">UP504</strain>
    </source>
</reference>
<dbReference type="AlphaFoldDB" id="A0A9P6ASY9"/>
<dbReference type="OrthoDB" id="3217549at2759"/>
<evidence type="ECO:0000313" key="2">
    <source>
        <dbReference type="Proteomes" id="UP000886523"/>
    </source>
</evidence>
<gene>
    <name evidence="1" type="ORF">BS47DRAFT_1346891</name>
</gene>
<sequence length="551" mass="62844">MLTNTIASRLKAWAFRLVASEETLALRQIEVQDARNSTPGSWDAKIYELTQELAAVSKVEASLKRELDLAHLGRRRAQNALMPFGRIPATIWVDIFLAALTSCDHEGQVAFLQAITSTNHFWRFLALNAPTLWCEIVIRNKNSDFRRAHAYLHRSASALLNVTLLAISPYHPPTEGRELLQWISPHLQRCKSLIIVTGNYESAQAMFPIRYPTPKLCTFIWEHIGRQLAPDTPIIVLDGSTSSPTSVRVQVAVGSNMPYSVRLGKSRLAVRDLTIKGGDVRTMREHMESLLTYPNLRSLIWGPEHVDAEAEQFGPTCLRSESVEMIRWMPRLHRFHIFDRMETPRLRHLVLSTSFNHAMDILGSIGPFPHLRTLWVETGWFSDFQILRLVDNHPTLEAIGSSSPRAILPVVQMLAKPISSLPSDFSLPRLSSFHIIYREAPTHFSPWVEAWAMTRIDSPVAFNSPPGAPVFEITQFPEDPEVEICRALRDFLRIRLERQSELEIRLNNFSWTHLANVPEYFETLALQYPNNVSLSAHPFDQDYIPHLFFPI</sequence>
<proteinExistence type="predicted"/>
<evidence type="ECO:0008006" key="3">
    <source>
        <dbReference type="Google" id="ProtNLM"/>
    </source>
</evidence>
<accession>A0A9P6ASY9</accession>